<evidence type="ECO:0000313" key="3">
    <source>
        <dbReference type="Proteomes" id="UP001176961"/>
    </source>
</evidence>
<comment type="caution">
    <text evidence="2">The sequence shown here is derived from an EMBL/GenBank/DDBJ whole genome shotgun (WGS) entry which is preliminary data.</text>
</comment>
<protein>
    <recommendedName>
        <fullName evidence="1">SXP/RAL-2 family protein Ani s 5-like cation-binding domain-containing protein</fullName>
    </recommendedName>
</protein>
<dbReference type="AlphaFoldDB" id="A0AA36M6S1"/>
<dbReference type="Pfam" id="PF02520">
    <property type="entry name" value="ANIS5_cation-bd"/>
    <property type="match status" value="1"/>
</dbReference>
<gene>
    <name evidence="2" type="ORF">CYNAS_LOCUS12229</name>
</gene>
<dbReference type="InterPro" id="IPR003677">
    <property type="entry name" value="ANIS5_cation-bd"/>
</dbReference>
<keyword evidence="3" id="KW-1185">Reference proteome</keyword>
<dbReference type="EMBL" id="CATQJL010000223">
    <property type="protein sequence ID" value="CAJ0600246.1"/>
    <property type="molecule type" value="Genomic_DNA"/>
</dbReference>
<evidence type="ECO:0000259" key="1">
    <source>
        <dbReference type="Pfam" id="PF02520"/>
    </source>
</evidence>
<evidence type="ECO:0000313" key="2">
    <source>
        <dbReference type="EMBL" id="CAJ0600246.1"/>
    </source>
</evidence>
<feature type="domain" description="SXP/RAL-2 family protein Ani s 5-like cation-binding" evidence="1">
    <location>
        <begin position="58"/>
        <end position="154"/>
    </location>
</feature>
<organism evidence="2 3">
    <name type="scientific">Cylicocyclus nassatus</name>
    <name type="common">Nematode worm</name>
    <dbReference type="NCBI Taxonomy" id="53992"/>
    <lineage>
        <taxon>Eukaryota</taxon>
        <taxon>Metazoa</taxon>
        <taxon>Ecdysozoa</taxon>
        <taxon>Nematoda</taxon>
        <taxon>Chromadorea</taxon>
        <taxon>Rhabditida</taxon>
        <taxon>Rhabditina</taxon>
        <taxon>Rhabditomorpha</taxon>
        <taxon>Strongyloidea</taxon>
        <taxon>Strongylidae</taxon>
        <taxon>Cylicocyclus</taxon>
    </lineage>
</organism>
<sequence length="168" mass="20208">MKFAQKARTSRNQHYQIIIGMSALQTALIVLLCASSGLTHIYSFLLWHHYHPEEKDGIKKYENMTLAELKQKLLDWETERMDELKKSIKSREQFKKKIDNMALKALRGLVNDYKEYSAIGSNKNMTLKEYYKALHDFDKKHPRRIWYFTSLRRRMERKLAREAYKLKF</sequence>
<dbReference type="Proteomes" id="UP001176961">
    <property type="component" value="Unassembled WGS sequence"/>
</dbReference>
<proteinExistence type="predicted"/>
<reference evidence="2" key="1">
    <citation type="submission" date="2023-07" db="EMBL/GenBank/DDBJ databases">
        <authorList>
            <consortium name="CYATHOMIX"/>
        </authorList>
    </citation>
    <scope>NUCLEOTIDE SEQUENCE</scope>
    <source>
        <strain evidence="2">N/A</strain>
    </source>
</reference>
<accession>A0AA36M6S1</accession>
<name>A0AA36M6S1_CYLNA</name>